<reference evidence="2 3" key="1">
    <citation type="journal article" date="2016" name="Genome Announc.">
        <title>Complete Genome and Plasmid Sequences for Rhodococcus fascians D188 and Draft Sequences for Rhodococcus Isolates PBTS 1 and PBTS 2.</title>
        <authorList>
            <person name="Stamler R.A."/>
            <person name="Vereecke D."/>
            <person name="Zhang Y."/>
            <person name="Schilkey F."/>
            <person name="Devitt N."/>
            <person name="Randall J.J."/>
        </authorList>
    </citation>
    <scope>NUCLEOTIDE SEQUENCE [LARGE SCALE GENOMIC DNA]</scope>
    <source>
        <strain evidence="2 3">PBTS2</strain>
    </source>
</reference>
<protein>
    <recommendedName>
        <fullName evidence="1">Glyoxalase-like domain-containing protein</fullName>
    </recommendedName>
</protein>
<dbReference type="KEGG" id="rhs:A3Q41_01641"/>
<name>A0A143QIF3_RHOFA</name>
<dbReference type="SUPFAM" id="SSF54593">
    <property type="entry name" value="Glyoxalase/Bleomycin resistance protein/Dihydroxybiphenyl dioxygenase"/>
    <property type="match status" value="1"/>
</dbReference>
<evidence type="ECO:0000259" key="1">
    <source>
        <dbReference type="Pfam" id="PF18029"/>
    </source>
</evidence>
<sequence length="108" mass="11760">MLWDNDDSAAVQTMSGVRIVAQKVESYRPPVWPSAAIVHLDLDAGGRLSEAVAYALDCGATEALDQPDLRWRVLLDPAGHPFCITTEVWDNGDADALSEQGCDDTMDR</sequence>
<gene>
    <name evidence="2" type="ORF">A3Q41_01641</name>
</gene>
<dbReference type="PANTHER" id="PTHR35908">
    <property type="entry name" value="HYPOTHETICAL FUSION PROTEIN"/>
    <property type="match status" value="1"/>
</dbReference>
<dbReference type="InterPro" id="IPR029068">
    <property type="entry name" value="Glyas_Bleomycin-R_OHBP_Dase"/>
</dbReference>
<evidence type="ECO:0000313" key="3">
    <source>
        <dbReference type="Proteomes" id="UP000076038"/>
    </source>
</evidence>
<accession>A0A143QIF3</accession>
<reference evidence="3" key="2">
    <citation type="submission" date="2016-04" db="EMBL/GenBank/DDBJ databases">
        <title>Complete Genome and Plasmid Sequences for Rhodococcus fascians D188 and Draft Sequences for Rhodococcus spp. Isolates PBTS 1 and PBTS 2.</title>
        <authorList>
            <person name="Stamer R."/>
            <person name="Vereecke D."/>
            <person name="Zhang Y."/>
            <person name="Schilkey F."/>
            <person name="Devitt N."/>
            <person name="Randall J."/>
        </authorList>
    </citation>
    <scope>NUCLEOTIDE SEQUENCE [LARGE SCALE GENOMIC DNA]</scope>
    <source>
        <strain evidence="3">PBTS2</strain>
    </source>
</reference>
<keyword evidence="3" id="KW-1185">Reference proteome</keyword>
<dbReference type="PATRIC" id="fig|1653479.3.peg.1663"/>
<dbReference type="EMBL" id="CP015220">
    <property type="protein sequence ID" value="AMY22945.1"/>
    <property type="molecule type" value="Genomic_DNA"/>
</dbReference>
<feature type="domain" description="Glyoxalase-like" evidence="1">
    <location>
        <begin position="6"/>
        <end position="85"/>
    </location>
</feature>
<dbReference type="Proteomes" id="UP000076038">
    <property type="component" value="Chromosome"/>
</dbReference>
<dbReference type="InterPro" id="IPR041581">
    <property type="entry name" value="Glyoxalase_6"/>
</dbReference>
<dbReference type="PANTHER" id="PTHR35908:SF1">
    <property type="entry name" value="CONSERVED PROTEIN"/>
    <property type="match status" value="1"/>
</dbReference>
<dbReference type="AlphaFoldDB" id="A0A143QIF3"/>
<evidence type="ECO:0000313" key="2">
    <source>
        <dbReference type="EMBL" id="AMY22945.1"/>
    </source>
</evidence>
<proteinExistence type="predicted"/>
<dbReference type="Pfam" id="PF18029">
    <property type="entry name" value="Glyoxalase_6"/>
    <property type="match status" value="1"/>
</dbReference>
<dbReference type="Gene3D" id="3.10.180.10">
    <property type="entry name" value="2,3-Dihydroxybiphenyl 1,2-Dioxygenase, domain 1"/>
    <property type="match status" value="1"/>
</dbReference>
<organism evidence="2 3">
    <name type="scientific">Rhodococcoides fascians</name>
    <name type="common">Rhodococcus fascians</name>
    <dbReference type="NCBI Taxonomy" id="1828"/>
    <lineage>
        <taxon>Bacteria</taxon>
        <taxon>Bacillati</taxon>
        <taxon>Actinomycetota</taxon>
        <taxon>Actinomycetes</taxon>
        <taxon>Mycobacteriales</taxon>
        <taxon>Nocardiaceae</taxon>
        <taxon>Rhodococcoides</taxon>
    </lineage>
</organism>